<organism evidence="8 9">
    <name type="scientific">Nadsonia fulvescens var. elongata DSM 6958</name>
    <dbReference type="NCBI Taxonomy" id="857566"/>
    <lineage>
        <taxon>Eukaryota</taxon>
        <taxon>Fungi</taxon>
        <taxon>Dikarya</taxon>
        <taxon>Ascomycota</taxon>
        <taxon>Saccharomycotina</taxon>
        <taxon>Dipodascomycetes</taxon>
        <taxon>Dipodascales</taxon>
        <taxon>Dipodascales incertae sedis</taxon>
        <taxon>Nadsonia</taxon>
    </lineage>
</organism>
<evidence type="ECO:0000256" key="4">
    <source>
        <dbReference type="ARBA" id="ARBA00022694"/>
    </source>
</evidence>
<evidence type="ECO:0000256" key="3">
    <source>
        <dbReference type="ARBA" id="ARBA00022630"/>
    </source>
</evidence>
<dbReference type="EMBL" id="KV454408">
    <property type="protein sequence ID" value="ODQ66712.1"/>
    <property type="molecule type" value="Genomic_DNA"/>
</dbReference>
<dbReference type="InterPro" id="IPR049312">
    <property type="entry name" value="GIDA_C_N"/>
</dbReference>
<dbReference type="Gene3D" id="3.50.50.60">
    <property type="entry name" value="FAD/NAD(P)-binding domain"/>
    <property type="match status" value="2"/>
</dbReference>
<dbReference type="PROSITE" id="PS01280">
    <property type="entry name" value="GIDA_1"/>
    <property type="match status" value="1"/>
</dbReference>
<comment type="cofactor">
    <cofactor evidence="1">
        <name>FAD</name>
        <dbReference type="ChEBI" id="CHEBI:57692"/>
    </cofactor>
</comment>
<dbReference type="Pfam" id="PF01134">
    <property type="entry name" value="GIDA"/>
    <property type="match status" value="1"/>
</dbReference>
<dbReference type="InterPro" id="IPR004416">
    <property type="entry name" value="MnmG"/>
</dbReference>
<accession>A0A1E3PP65</accession>
<dbReference type="InterPro" id="IPR040131">
    <property type="entry name" value="MnmG_N"/>
</dbReference>
<feature type="domain" description="tRNA uridine 5-carboxymethylaminomethyl modification enzyme C-terminal subdomain" evidence="7">
    <location>
        <begin position="567"/>
        <end position="638"/>
    </location>
</feature>
<evidence type="ECO:0000256" key="5">
    <source>
        <dbReference type="ARBA" id="ARBA00022827"/>
    </source>
</evidence>
<comment type="function">
    <text evidence="6">Component of the MSS1-MTO1 complex that catalyzes the 5-carboxymethylaminomethyluridine (cmnm(5)U) modification at the 34th wobble position (U34) of mitochondrial tRNAs.</text>
</comment>
<dbReference type="Gene3D" id="1.10.10.1800">
    <property type="entry name" value="tRNA uridine 5-carboxymethylaminomethyl modification enzyme MnmG/GidA"/>
    <property type="match status" value="1"/>
</dbReference>
<dbReference type="STRING" id="857566.A0A1E3PP65"/>
<keyword evidence="4" id="KW-0819">tRNA processing</keyword>
<evidence type="ECO:0000256" key="6">
    <source>
        <dbReference type="ARBA" id="ARBA00054993"/>
    </source>
</evidence>
<dbReference type="PROSITE" id="PS01281">
    <property type="entry name" value="GIDA_2"/>
    <property type="match status" value="1"/>
</dbReference>
<dbReference type="PANTHER" id="PTHR11806">
    <property type="entry name" value="GLUCOSE INHIBITED DIVISION PROTEIN A"/>
    <property type="match status" value="1"/>
</dbReference>
<dbReference type="GO" id="GO:0050660">
    <property type="term" value="F:flavin adenine dinucleotide binding"/>
    <property type="evidence" value="ECO:0007669"/>
    <property type="project" value="InterPro"/>
</dbReference>
<evidence type="ECO:0000313" key="8">
    <source>
        <dbReference type="EMBL" id="ODQ66712.1"/>
    </source>
</evidence>
<dbReference type="FunFam" id="3.50.50.60:FF:000145">
    <property type="entry name" value="tRNA uridine 5-carboxymethylaminomethyl modification enzyme"/>
    <property type="match status" value="1"/>
</dbReference>
<dbReference type="Gene3D" id="1.10.150.570">
    <property type="entry name" value="GidA associated domain, C-terminal subdomain"/>
    <property type="match status" value="1"/>
</dbReference>
<dbReference type="OrthoDB" id="3329at2759"/>
<sequence length="643" mass="71065">MLRIISQRSITVNAQTQIILKKSPLLDVVVIGGGHAGAEACTAAARVGARTMLITPSLDNLGTCSCNPSIGGVGKGTLVREVDALDGVIGRVTDKAGIQFQMLNNSRGPAVWGPRAQIDRKIYKTEMLKELTTYTNLEIKLGAVADLILDADPKNTDKQKVKGVLLEDGQIIATKKVIITTGTFLSGEIHFGLETYPAGRIGEKSTFGLSKTLKDAKFQMGRLKTGTPARLDGKTINYKGLKIQPGAEEPVPFSFMNDSVSIVNQVPCYSTHTIPKTHDIVRANLDRSVHIRETVKGPRYCPSLESKIIRFKEKDNHMIWLEPEGLDTDVVYPNGISNTMPADIQVEFLRTIPGLENVVMTQPAYGVEYDYVDPRSLTPTLETKLINGLFLAGQINGTTGYEEAAAQGVLAGINAGRTSLDRSPLILKRSQAYLGVLVDDLVTKGVEEPYRMFTSRSEFRMTVRSDNADRRLTEIGREVGAVSDERWAKYTLDKRMSEEFEALLKSIKHGPQAWNNILGSKMRSNGVTRSAFDVLNFTEIGPENLISIIPELTKYPKRVIEQVDINAKYAPYLNRERLQVKAFEADENMKLPTDFNYSTLLTLSNEAKNMLNLIKPETMGQARRIQGVTPAVCLQLYRLATRN</sequence>
<dbReference type="SUPFAM" id="SSF51905">
    <property type="entry name" value="FAD/NAD(P)-binding domain"/>
    <property type="match status" value="1"/>
</dbReference>
<dbReference type="SMART" id="SM01228">
    <property type="entry name" value="GIDA_assoc_3"/>
    <property type="match status" value="1"/>
</dbReference>
<dbReference type="HAMAP" id="MF_00129">
    <property type="entry name" value="MnmG_GidA"/>
    <property type="match status" value="1"/>
</dbReference>
<dbReference type="InterPro" id="IPR020595">
    <property type="entry name" value="MnmG-rel_CS"/>
</dbReference>
<dbReference type="Proteomes" id="UP000095009">
    <property type="component" value="Unassembled WGS sequence"/>
</dbReference>
<dbReference type="NCBIfam" id="TIGR00136">
    <property type="entry name" value="mnmG_gidA"/>
    <property type="match status" value="1"/>
</dbReference>
<dbReference type="InterPro" id="IPR047001">
    <property type="entry name" value="MnmG_C_subdom"/>
</dbReference>
<dbReference type="PRINTS" id="PR00411">
    <property type="entry name" value="PNDRDTASEI"/>
</dbReference>
<dbReference type="Pfam" id="PF13932">
    <property type="entry name" value="SAM_GIDA_C"/>
    <property type="match status" value="1"/>
</dbReference>
<dbReference type="Pfam" id="PF21680">
    <property type="entry name" value="GIDA_C_1st"/>
    <property type="match status" value="1"/>
</dbReference>
<reference evidence="8 9" key="1">
    <citation type="journal article" date="2016" name="Proc. Natl. Acad. Sci. U.S.A.">
        <title>Comparative genomics of biotechnologically important yeasts.</title>
        <authorList>
            <person name="Riley R."/>
            <person name="Haridas S."/>
            <person name="Wolfe K.H."/>
            <person name="Lopes M.R."/>
            <person name="Hittinger C.T."/>
            <person name="Goeker M."/>
            <person name="Salamov A.A."/>
            <person name="Wisecaver J.H."/>
            <person name="Long T.M."/>
            <person name="Calvey C.H."/>
            <person name="Aerts A.L."/>
            <person name="Barry K.W."/>
            <person name="Choi C."/>
            <person name="Clum A."/>
            <person name="Coughlan A.Y."/>
            <person name="Deshpande S."/>
            <person name="Douglass A.P."/>
            <person name="Hanson S.J."/>
            <person name="Klenk H.-P."/>
            <person name="LaButti K.M."/>
            <person name="Lapidus A."/>
            <person name="Lindquist E.A."/>
            <person name="Lipzen A.M."/>
            <person name="Meier-Kolthoff J.P."/>
            <person name="Ohm R.A."/>
            <person name="Otillar R.P."/>
            <person name="Pangilinan J.L."/>
            <person name="Peng Y."/>
            <person name="Rokas A."/>
            <person name="Rosa C.A."/>
            <person name="Scheuner C."/>
            <person name="Sibirny A.A."/>
            <person name="Slot J.C."/>
            <person name="Stielow J.B."/>
            <person name="Sun H."/>
            <person name="Kurtzman C.P."/>
            <person name="Blackwell M."/>
            <person name="Grigoriev I.V."/>
            <person name="Jeffries T.W."/>
        </authorList>
    </citation>
    <scope>NUCLEOTIDE SEQUENCE [LARGE SCALE GENOMIC DNA]</scope>
    <source>
        <strain evidence="8 9">DSM 6958</strain>
    </source>
</reference>
<proteinExistence type="inferred from homology"/>
<dbReference type="FunFam" id="1.10.150.570:FF:000001">
    <property type="entry name" value="tRNA uridine 5-carboxymethylaminomethyl modification enzyme MnmG"/>
    <property type="match status" value="1"/>
</dbReference>
<dbReference type="InterPro" id="IPR044920">
    <property type="entry name" value="MnmG_C_subdom_sf"/>
</dbReference>
<comment type="similarity">
    <text evidence="2">Belongs to the MnmG family.</text>
</comment>
<keyword evidence="3" id="KW-0285">Flavoprotein</keyword>
<dbReference type="InterPro" id="IPR002218">
    <property type="entry name" value="MnmG-rel"/>
</dbReference>
<evidence type="ECO:0000256" key="2">
    <source>
        <dbReference type="ARBA" id="ARBA00007653"/>
    </source>
</evidence>
<dbReference type="InterPro" id="IPR026904">
    <property type="entry name" value="MnmG_C"/>
</dbReference>
<dbReference type="InterPro" id="IPR036188">
    <property type="entry name" value="FAD/NAD-bd_sf"/>
</dbReference>
<evidence type="ECO:0000259" key="7">
    <source>
        <dbReference type="SMART" id="SM01228"/>
    </source>
</evidence>
<name>A0A1E3PP65_9ASCO</name>
<gene>
    <name evidence="8" type="ORF">NADFUDRAFT_73860</name>
</gene>
<dbReference type="GO" id="GO:0070899">
    <property type="term" value="P:mitochondrial tRNA wobble uridine modification"/>
    <property type="evidence" value="ECO:0007669"/>
    <property type="project" value="UniProtKB-ARBA"/>
</dbReference>
<protein>
    <submittedName>
        <fullName evidence="8">Glucose-inhibited division protein A subfamily</fullName>
    </submittedName>
</protein>
<dbReference type="GO" id="GO:0030488">
    <property type="term" value="P:tRNA methylation"/>
    <property type="evidence" value="ECO:0007669"/>
    <property type="project" value="TreeGrafter"/>
</dbReference>
<dbReference type="PANTHER" id="PTHR11806:SF0">
    <property type="entry name" value="PROTEIN MTO1 HOMOLOG, MITOCHONDRIAL"/>
    <property type="match status" value="1"/>
</dbReference>
<dbReference type="FunFam" id="3.50.50.60:FF:000002">
    <property type="entry name" value="tRNA uridine 5-carboxymethylaminomethyl modification enzyme MnmG"/>
    <property type="match status" value="1"/>
</dbReference>
<evidence type="ECO:0000313" key="9">
    <source>
        <dbReference type="Proteomes" id="UP000095009"/>
    </source>
</evidence>
<dbReference type="GO" id="GO:0005739">
    <property type="term" value="C:mitochondrion"/>
    <property type="evidence" value="ECO:0007669"/>
    <property type="project" value="GOC"/>
</dbReference>
<dbReference type="AlphaFoldDB" id="A0A1E3PP65"/>
<keyword evidence="9" id="KW-1185">Reference proteome</keyword>
<evidence type="ECO:0000256" key="1">
    <source>
        <dbReference type="ARBA" id="ARBA00001974"/>
    </source>
</evidence>
<keyword evidence="5" id="KW-0274">FAD</keyword>